<evidence type="ECO:0000313" key="1">
    <source>
        <dbReference type="EMBL" id="AZQ60899.1"/>
    </source>
</evidence>
<dbReference type="Proteomes" id="UP000267268">
    <property type="component" value="Chromosome 1"/>
</dbReference>
<dbReference type="EMBL" id="CP034562">
    <property type="protein sequence ID" value="AZQ60899.1"/>
    <property type="molecule type" value="Genomic_DNA"/>
</dbReference>
<sequence length="80" mass="9651">MKRNNTELIESLNNEFRLIDSLLRKLSLKEEIFSELMEDYFKCLTEIDYINQLGKEAIYNQYNDTLFDLRIEILIKIQSL</sequence>
<keyword evidence="2" id="KW-1185">Reference proteome</keyword>
<organism evidence="1 2">
    <name type="scientific">Flammeovirga pectinis</name>
    <dbReference type="NCBI Taxonomy" id="2494373"/>
    <lineage>
        <taxon>Bacteria</taxon>
        <taxon>Pseudomonadati</taxon>
        <taxon>Bacteroidota</taxon>
        <taxon>Cytophagia</taxon>
        <taxon>Cytophagales</taxon>
        <taxon>Flammeovirgaceae</taxon>
        <taxon>Flammeovirga</taxon>
    </lineage>
</organism>
<gene>
    <name evidence="1" type="ORF">EI427_01320</name>
</gene>
<reference evidence="1 2" key="1">
    <citation type="submission" date="2018-12" db="EMBL/GenBank/DDBJ databases">
        <title>Flammeovirga pectinis sp. nov., isolated from the gut of the Korean scallop, Patinopecten yessoensis.</title>
        <authorList>
            <person name="Bae J.-W."/>
            <person name="Jeong Y.-S."/>
            <person name="Kang W."/>
        </authorList>
    </citation>
    <scope>NUCLEOTIDE SEQUENCE [LARGE SCALE GENOMIC DNA]</scope>
    <source>
        <strain evidence="1 2">L12M1</strain>
    </source>
</reference>
<protein>
    <submittedName>
        <fullName evidence="1">Uncharacterized protein</fullName>
    </submittedName>
</protein>
<proteinExistence type="predicted"/>
<evidence type="ECO:0000313" key="2">
    <source>
        <dbReference type="Proteomes" id="UP000267268"/>
    </source>
</evidence>
<dbReference type="AlphaFoldDB" id="A0A3Q9FN68"/>
<accession>A0A3Q9FN68</accession>
<name>A0A3Q9FN68_9BACT</name>
<dbReference type="KEGG" id="fll:EI427_01320"/>
<dbReference type="RefSeq" id="WP_126610868.1">
    <property type="nucleotide sequence ID" value="NZ_CP034562.1"/>
</dbReference>